<evidence type="ECO:0000256" key="3">
    <source>
        <dbReference type="ARBA" id="ARBA00023224"/>
    </source>
</evidence>
<dbReference type="InterPro" id="IPR003660">
    <property type="entry name" value="HAMP_dom"/>
</dbReference>
<reference evidence="9 10" key="1">
    <citation type="submission" date="2020-07" db="EMBL/GenBank/DDBJ databases">
        <title>Sequencing the genomes of 1000 actinobacteria strains.</title>
        <authorList>
            <person name="Klenk H.-P."/>
        </authorList>
    </citation>
    <scope>NUCLEOTIDE SEQUENCE [LARGE SCALE GENOMIC DNA]</scope>
    <source>
        <strain evidence="9 10">DSM 24552</strain>
    </source>
</reference>
<sequence>MEVGGTWLGQVVDPEQTTPLVDELKELTGATVTVFQRMNARGDMLRVGTNVITADGVRALGTYIPTVGAEGVPSPVLASVLEGETFRGNAFVVDSWYVSAYQPVEDAAGRVVGMLYVGLKQENLPALRESLTAKTAGENGSVSVLGGTGDKRGQLLMSRDGDGEGEVVDAAWVEEAVDAALALGPGETDRVRYTDDAGAHTVTLAYYEPWDWVIAVTSLDSDFSAFADGVRAGAADTTRDLLLAALLVALVGGLAALAVARGIARPLVALRDRMDEIAQGDGDLTARVHEDGDDEVAQLGRAFNSFVAKVAGTVGAIGRSVQTLTTTSQQVDSVARGLAERAAQSAEEASVVHASTQQIATSVSSAASGAEEMTASIAEIAQNAAAAARVAGQAVDLAAETTGTVTALGASSVEIEKVVQLITSVAEQTNLLALNATIEAARAGEAGKGFAVVAGEVKELAQETARATQEIGQRVTAIQSDSAAATAAIERISAVIAEISDYQSTIASAVEEQTATTSMLSGSVQEAAEGTSGITQSISVVAESARRTEGDVTEAAAAAARLSSLSDELSGLVSQFRC</sequence>
<dbReference type="SMART" id="SM00283">
    <property type="entry name" value="MA"/>
    <property type="match status" value="1"/>
</dbReference>
<dbReference type="SUPFAM" id="SSF103190">
    <property type="entry name" value="Sensory domain-like"/>
    <property type="match status" value="1"/>
</dbReference>
<dbReference type="CDD" id="cd06225">
    <property type="entry name" value="HAMP"/>
    <property type="match status" value="1"/>
</dbReference>
<comment type="caution">
    <text evidence="9">The sequence shown here is derived from an EMBL/GenBank/DDBJ whole genome shotgun (WGS) entry which is preliminary data.</text>
</comment>
<dbReference type="Gene3D" id="1.10.287.950">
    <property type="entry name" value="Methyl-accepting chemotaxis protein"/>
    <property type="match status" value="1"/>
</dbReference>
<dbReference type="InterPro" id="IPR004089">
    <property type="entry name" value="MCPsignal_dom"/>
</dbReference>
<dbReference type="SUPFAM" id="SSF58104">
    <property type="entry name" value="Methyl-accepting chemotaxis protein (MCP) signaling domain"/>
    <property type="match status" value="1"/>
</dbReference>
<feature type="domain" description="Methyl-accepting transducer" evidence="7">
    <location>
        <begin position="320"/>
        <end position="553"/>
    </location>
</feature>
<evidence type="ECO:0000256" key="4">
    <source>
        <dbReference type="ARBA" id="ARBA00029447"/>
    </source>
</evidence>
<dbReference type="PANTHER" id="PTHR32089">
    <property type="entry name" value="METHYL-ACCEPTING CHEMOTAXIS PROTEIN MCPB"/>
    <property type="match status" value="1"/>
</dbReference>
<dbReference type="PANTHER" id="PTHR32089:SF112">
    <property type="entry name" value="LYSOZYME-LIKE PROTEIN-RELATED"/>
    <property type="match status" value="1"/>
</dbReference>
<evidence type="ECO:0000256" key="5">
    <source>
        <dbReference type="PROSITE-ProRule" id="PRU00284"/>
    </source>
</evidence>
<evidence type="ECO:0000256" key="6">
    <source>
        <dbReference type="SAM" id="Phobius"/>
    </source>
</evidence>
<dbReference type="RefSeq" id="WP_218848666.1">
    <property type="nucleotide sequence ID" value="NZ_JACCAC010000001.1"/>
</dbReference>
<name>A0A7Y9UJ94_9ACTN</name>
<dbReference type="InterPro" id="IPR029151">
    <property type="entry name" value="Sensor-like_sf"/>
</dbReference>
<keyword evidence="10" id="KW-1185">Reference proteome</keyword>
<keyword evidence="6" id="KW-0472">Membrane</keyword>
<dbReference type="PROSITE" id="PS50111">
    <property type="entry name" value="CHEMOTAXIS_TRANSDUC_2"/>
    <property type="match status" value="1"/>
</dbReference>
<dbReference type="PROSITE" id="PS50885">
    <property type="entry name" value="HAMP"/>
    <property type="match status" value="1"/>
</dbReference>
<dbReference type="Pfam" id="PF17201">
    <property type="entry name" value="Cache_3-Cache_2"/>
    <property type="match status" value="1"/>
</dbReference>
<proteinExistence type="inferred from homology"/>
<dbReference type="AlphaFoldDB" id="A0A7Y9UJ94"/>
<dbReference type="Pfam" id="PF00672">
    <property type="entry name" value="HAMP"/>
    <property type="match status" value="1"/>
</dbReference>
<dbReference type="GO" id="GO:0007165">
    <property type="term" value="P:signal transduction"/>
    <property type="evidence" value="ECO:0007669"/>
    <property type="project" value="UniProtKB-KW"/>
</dbReference>
<dbReference type="EMBL" id="JACCAC010000001">
    <property type="protein sequence ID" value="NYG53983.1"/>
    <property type="molecule type" value="Genomic_DNA"/>
</dbReference>
<evidence type="ECO:0000256" key="1">
    <source>
        <dbReference type="ARBA" id="ARBA00022692"/>
    </source>
</evidence>
<accession>A0A7Y9UJ94</accession>
<dbReference type="Proteomes" id="UP000544110">
    <property type="component" value="Unassembled WGS sequence"/>
</dbReference>
<feature type="transmembrane region" description="Helical" evidence="6">
    <location>
        <begin position="241"/>
        <end position="264"/>
    </location>
</feature>
<evidence type="ECO:0000259" key="8">
    <source>
        <dbReference type="PROSITE" id="PS50885"/>
    </source>
</evidence>
<evidence type="ECO:0000313" key="9">
    <source>
        <dbReference type="EMBL" id="NYG53983.1"/>
    </source>
</evidence>
<evidence type="ECO:0000313" key="10">
    <source>
        <dbReference type="Proteomes" id="UP000544110"/>
    </source>
</evidence>
<keyword evidence="1 6" id="KW-0812">Transmembrane</keyword>
<dbReference type="Pfam" id="PF00015">
    <property type="entry name" value="MCPsignal"/>
    <property type="match status" value="1"/>
</dbReference>
<feature type="domain" description="HAMP" evidence="8">
    <location>
        <begin position="261"/>
        <end position="315"/>
    </location>
</feature>
<comment type="similarity">
    <text evidence="4">Belongs to the methyl-accepting chemotaxis (MCP) protein family.</text>
</comment>
<keyword evidence="2 6" id="KW-1133">Transmembrane helix</keyword>
<keyword evidence="3 5" id="KW-0807">Transducer</keyword>
<organism evidence="9 10">
    <name type="scientific">Nocardioides perillae</name>
    <dbReference type="NCBI Taxonomy" id="1119534"/>
    <lineage>
        <taxon>Bacteria</taxon>
        <taxon>Bacillati</taxon>
        <taxon>Actinomycetota</taxon>
        <taxon>Actinomycetes</taxon>
        <taxon>Propionibacteriales</taxon>
        <taxon>Nocardioidaceae</taxon>
        <taxon>Nocardioides</taxon>
    </lineage>
</organism>
<protein>
    <submittedName>
        <fullName evidence="9">Methyl-accepting chemotaxis protein</fullName>
    </submittedName>
</protein>
<evidence type="ECO:0000259" key="7">
    <source>
        <dbReference type="PROSITE" id="PS50111"/>
    </source>
</evidence>
<gene>
    <name evidence="9" type="ORF">BJ989_000287</name>
</gene>
<evidence type="ECO:0000256" key="2">
    <source>
        <dbReference type="ARBA" id="ARBA00022989"/>
    </source>
</evidence>
<dbReference type="InterPro" id="IPR033462">
    <property type="entry name" value="Cache_3-Cache_2"/>
</dbReference>
<dbReference type="SMART" id="SM00304">
    <property type="entry name" value="HAMP"/>
    <property type="match status" value="1"/>
</dbReference>
<dbReference type="GO" id="GO:0016020">
    <property type="term" value="C:membrane"/>
    <property type="evidence" value="ECO:0007669"/>
    <property type="project" value="InterPro"/>
</dbReference>